<feature type="compositionally biased region" description="Basic and acidic residues" evidence="1">
    <location>
        <begin position="260"/>
        <end position="276"/>
    </location>
</feature>
<feature type="compositionally biased region" description="Basic and acidic residues" evidence="1">
    <location>
        <begin position="242"/>
        <end position="253"/>
    </location>
</feature>
<feature type="compositionally biased region" description="Basic and acidic residues" evidence="1">
    <location>
        <begin position="160"/>
        <end position="169"/>
    </location>
</feature>
<organism evidence="2 3">
    <name type="scientific">Candida verbasci</name>
    <dbReference type="NCBI Taxonomy" id="1227364"/>
    <lineage>
        <taxon>Eukaryota</taxon>
        <taxon>Fungi</taxon>
        <taxon>Dikarya</taxon>
        <taxon>Ascomycota</taxon>
        <taxon>Saccharomycotina</taxon>
        <taxon>Pichiomycetes</taxon>
        <taxon>Debaryomycetaceae</taxon>
        <taxon>Candida/Lodderomyces clade</taxon>
        <taxon>Candida</taxon>
    </lineage>
</organism>
<dbReference type="Proteomes" id="UP001152885">
    <property type="component" value="Unassembled WGS sequence"/>
</dbReference>
<feature type="compositionally biased region" description="Basic and acidic residues" evidence="1">
    <location>
        <begin position="304"/>
        <end position="314"/>
    </location>
</feature>
<name>A0A9W4TSF1_9ASCO</name>
<feature type="compositionally biased region" description="Basic and acidic residues" evidence="1">
    <location>
        <begin position="384"/>
        <end position="399"/>
    </location>
</feature>
<gene>
    <name evidence="2" type="ORF">CANVERA_P0047</name>
</gene>
<evidence type="ECO:0000256" key="1">
    <source>
        <dbReference type="SAM" id="MobiDB-lite"/>
    </source>
</evidence>
<dbReference type="OrthoDB" id="4085621at2759"/>
<proteinExistence type="predicted"/>
<accession>A0A9W4TSF1</accession>
<evidence type="ECO:0008006" key="4">
    <source>
        <dbReference type="Google" id="ProtNLM"/>
    </source>
</evidence>
<dbReference type="EMBL" id="CANTUO010000001">
    <property type="protein sequence ID" value="CAI5755531.1"/>
    <property type="molecule type" value="Genomic_DNA"/>
</dbReference>
<feature type="compositionally biased region" description="Basic and acidic residues" evidence="1">
    <location>
        <begin position="220"/>
        <end position="233"/>
    </location>
</feature>
<dbReference type="AlphaFoldDB" id="A0A9W4TSF1"/>
<feature type="region of interest" description="Disordered" evidence="1">
    <location>
        <begin position="160"/>
        <end position="314"/>
    </location>
</feature>
<feature type="compositionally biased region" description="Basic and acidic residues" evidence="1">
    <location>
        <begin position="286"/>
        <end position="295"/>
    </location>
</feature>
<reference evidence="2" key="1">
    <citation type="submission" date="2022-12" db="EMBL/GenBank/DDBJ databases">
        <authorList>
            <person name="Brejova B."/>
        </authorList>
    </citation>
    <scope>NUCLEOTIDE SEQUENCE</scope>
</reference>
<evidence type="ECO:0000313" key="3">
    <source>
        <dbReference type="Proteomes" id="UP001152885"/>
    </source>
</evidence>
<comment type="caution">
    <text evidence="2">The sequence shown here is derived from an EMBL/GenBank/DDBJ whole genome shotgun (WGS) entry which is preliminary data.</text>
</comment>
<keyword evidence="3" id="KW-1185">Reference proteome</keyword>
<protein>
    <recommendedName>
        <fullName evidence="4">37 kDa cell surface protein</fullName>
    </recommendedName>
</protein>
<sequence>MSTGKYLLGTAAIVGGVYYYDQFVQPILPRKQHEQLNKTTNRIDKDSNRINDKLSDKIEQGKNLLQEKKEALKDTKLYKNFTNDDKKVDELKYFARENTTPDDDKSVLKKSVQKYIDFINCLGEGKYETERTPYSSMGELEEVKEKPIFGGLFNKKDEVKDKAEAKKNEWSNWGSKELDQAQSDAEAKKNEWSSWANKKLDQAQSDAEAKKNEWSNWGSKKADELKDDAETKKNQLSNWTSEKTDQTEAKKNELTSWGSKKLDEASKDLDSKEKEWSNWGSAKATEAQREAEKQKKSWFNWGSKKADEAEQQKNDIVDWSQAKVDEASNNLNKQFNSTKSDVENQWNQAKDSISDRYLIEKDRAIKSYEEAKSKFEELSNSLRNDPHKEEKLQRAKRDASSSLENLRLYGDDVYNEFKSKVNDLFK</sequence>
<feature type="region of interest" description="Disordered" evidence="1">
    <location>
        <begin position="376"/>
        <end position="400"/>
    </location>
</feature>
<evidence type="ECO:0000313" key="2">
    <source>
        <dbReference type="EMBL" id="CAI5755531.1"/>
    </source>
</evidence>